<dbReference type="Gene3D" id="3.90.25.10">
    <property type="entry name" value="UDP-galactose 4-epimerase, domain 1"/>
    <property type="match status" value="1"/>
</dbReference>
<dbReference type="AlphaFoldDB" id="A0A1I1K0V3"/>
<dbReference type="OrthoDB" id="9780595at2"/>
<dbReference type="InterPro" id="IPR036291">
    <property type="entry name" value="NAD(P)-bd_dom_sf"/>
</dbReference>
<reference evidence="2 3" key="1">
    <citation type="submission" date="2016-10" db="EMBL/GenBank/DDBJ databases">
        <authorList>
            <person name="de Groot N.N."/>
        </authorList>
    </citation>
    <scope>NUCLEOTIDE SEQUENCE [LARGE SCALE GENOMIC DNA]</scope>
    <source>
        <strain evidence="2 3">DSM 6793</strain>
    </source>
</reference>
<dbReference type="InterPro" id="IPR008030">
    <property type="entry name" value="NmrA-like"/>
</dbReference>
<dbReference type="Pfam" id="PF05368">
    <property type="entry name" value="NmrA"/>
    <property type="match status" value="1"/>
</dbReference>
<organism evidence="2 3">
    <name type="scientific">Flexibacter flexilis DSM 6793</name>
    <dbReference type="NCBI Taxonomy" id="927664"/>
    <lineage>
        <taxon>Bacteria</taxon>
        <taxon>Pseudomonadati</taxon>
        <taxon>Bacteroidota</taxon>
        <taxon>Cytophagia</taxon>
        <taxon>Cytophagales</taxon>
        <taxon>Flexibacteraceae</taxon>
        <taxon>Flexibacter</taxon>
    </lineage>
</organism>
<sequence length="289" mass="30454">MILVTGATGHLGGLAIEFLLKKVPANQIAALARTPEKAADLAAKGVEIRQGDYHDYASLVAAFRGVDKLLLVSSSDFNDRAGQQINAINAAKEAGVKHIVYTSVAANKNVSSQSVKLITDSHLATDAHLKASGVAYTLLNNTLYADVLPMFVGEKVAETGVFFPAGNGRVAYATRENMAEAAANVLAGTGHENKEYDITGLEALSYGDVAALLSEIFGKTISYTDAPLEVYVDVLKGAGVPDVFVEMLSGFATAIKKDELDVVSSDLENLLGKKPTTVADYLRGVYGAK</sequence>
<evidence type="ECO:0000313" key="2">
    <source>
        <dbReference type="EMBL" id="SFC53842.1"/>
    </source>
</evidence>
<dbReference type="PANTHER" id="PTHR47129:SF1">
    <property type="entry name" value="NMRA-LIKE DOMAIN-CONTAINING PROTEIN"/>
    <property type="match status" value="1"/>
</dbReference>
<keyword evidence="3" id="KW-1185">Reference proteome</keyword>
<evidence type="ECO:0000313" key="3">
    <source>
        <dbReference type="Proteomes" id="UP000199514"/>
    </source>
</evidence>
<dbReference type="CDD" id="cd05269">
    <property type="entry name" value="TMR_SDR_a"/>
    <property type="match status" value="1"/>
</dbReference>
<gene>
    <name evidence="2" type="ORF">SAMN05421780_106181</name>
</gene>
<dbReference type="Proteomes" id="UP000199514">
    <property type="component" value="Unassembled WGS sequence"/>
</dbReference>
<proteinExistence type="predicted"/>
<dbReference type="Gene3D" id="3.40.50.720">
    <property type="entry name" value="NAD(P)-binding Rossmann-like Domain"/>
    <property type="match status" value="1"/>
</dbReference>
<protein>
    <submittedName>
        <fullName evidence="2">NAD(P)H dehydrogenase (Quinone)</fullName>
    </submittedName>
</protein>
<dbReference type="RefSeq" id="WP_091512625.1">
    <property type="nucleotide sequence ID" value="NZ_FOLE01000006.1"/>
</dbReference>
<dbReference type="PANTHER" id="PTHR47129">
    <property type="entry name" value="QUINONE OXIDOREDUCTASE 2"/>
    <property type="match status" value="1"/>
</dbReference>
<accession>A0A1I1K0V3</accession>
<name>A0A1I1K0V3_9BACT</name>
<dbReference type="SUPFAM" id="SSF51735">
    <property type="entry name" value="NAD(P)-binding Rossmann-fold domains"/>
    <property type="match status" value="1"/>
</dbReference>
<dbReference type="InterPro" id="IPR052718">
    <property type="entry name" value="NmrA-type_oxidoreductase"/>
</dbReference>
<dbReference type="EMBL" id="FOLE01000006">
    <property type="protein sequence ID" value="SFC53842.1"/>
    <property type="molecule type" value="Genomic_DNA"/>
</dbReference>
<evidence type="ECO:0000259" key="1">
    <source>
        <dbReference type="Pfam" id="PF05368"/>
    </source>
</evidence>
<dbReference type="STRING" id="927664.SAMN05421780_106181"/>
<feature type="domain" description="NmrA-like" evidence="1">
    <location>
        <begin position="2"/>
        <end position="282"/>
    </location>
</feature>